<feature type="domain" description="C2H2-type" evidence="6">
    <location>
        <begin position="217"/>
        <end position="247"/>
    </location>
</feature>
<dbReference type="InterPro" id="IPR013087">
    <property type="entry name" value="Znf_C2H2_type"/>
</dbReference>
<name>A0A1B6KQ18_9HEMI</name>
<dbReference type="EMBL" id="GEBQ01026663">
    <property type="protein sequence ID" value="JAT13314.1"/>
    <property type="molecule type" value="Transcribed_RNA"/>
</dbReference>
<accession>A0A1B6KQ18</accession>
<sequence>GICLSLMTYLLDPVTFGVVTQIMFGPLSFPSAKSVLKCIPFENKPVVSTCCLCERKFNLQLQQEEFLQHIFDIHKLVIADVPLIASLEKYVSYWRMRLQSNSLKEFCSTILVDIEKDSEILKNQEYFLLSDVLPEDRQLREGLQQQRLEWALEQQKSEREDTNFSRGCLFCLVHVNGTRAQYLDHLAEQHNLQLGHPHNLVFVDQLIDKLQEKIARLQCLYCEKVFKDRVVLKEHMRKKLWHKRINPENKEYDRFYMVNYLEPGKTWKEQQGPERETVNCDEDTDWSDWTEETGESIVCLLCPHSTASWEEITSHLASEHRFNYEQLAADLDFYQQVKLVNYIRRQVHRQCCMLCDEKCDDNDGLLTHMKTTGHLTLPHCSLWDQPEYYFPTYENDLFLCQIEDSKSVEEEELNEKMVSLHLSENKEIIEQFKKILSDP</sequence>
<dbReference type="PROSITE" id="PS50157">
    <property type="entry name" value="ZINC_FINGER_C2H2_2"/>
    <property type="match status" value="1"/>
</dbReference>
<dbReference type="SUPFAM" id="SSF57667">
    <property type="entry name" value="beta-beta-alpha zinc fingers"/>
    <property type="match status" value="2"/>
</dbReference>
<evidence type="ECO:0000259" key="6">
    <source>
        <dbReference type="PROSITE" id="PS50157"/>
    </source>
</evidence>
<feature type="non-terminal residue" evidence="7">
    <location>
        <position position="1"/>
    </location>
</feature>
<evidence type="ECO:0000256" key="1">
    <source>
        <dbReference type="ARBA" id="ARBA00022723"/>
    </source>
</evidence>
<dbReference type="PANTHER" id="PTHR13267:SF3">
    <property type="entry name" value="ZINC FINGER PROTEIN 277"/>
    <property type="match status" value="1"/>
</dbReference>
<evidence type="ECO:0000256" key="4">
    <source>
        <dbReference type="ARBA" id="ARBA00034119"/>
    </source>
</evidence>
<evidence type="ECO:0000256" key="3">
    <source>
        <dbReference type="ARBA" id="ARBA00022833"/>
    </source>
</evidence>
<keyword evidence="2 5" id="KW-0863">Zinc-finger</keyword>
<evidence type="ECO:0000256" key="2">
    <source>
        <dbReference type="ARBA" id="ARBA00022771"/>
    </source>
</evidence>
<dbReference type="InterPro" id="IPR036236">
    <property type="entry name" value="Znf_C2H2_sf"/>
</dbReference>
<evidence type="ECO:0000313" key="7">
    <source>
        <dbReference type="EMBL" id="JAT13314.1"/>
    </source>
</evidence>
<dbReference type="InterPro" id="IPR040048">
    <property type="entry name" value="ZNF277"/>
</dbReference>
<gene>
    <name evidence="7" type="ORF">g.20620</name>
</gene>
<dbReference type="PANTHER" id="PTHR13267">
    <property type="entry name" value="ZINC FINGER PROTEIN 277"/>
    <property type="match status" value="1"/>
</dbReference>
<evidence type="ECO:0000256" key="5">
    <source>
        <dbReference type="PROSITE-ProRule" id="PRU00042"/>
    </source>
</evidence>
<reference evidence="7" key="1">
    <citation type="submission" date="2015-11" db="EMBL/GenBank/DDBJ databases">
        <title>De novo transcriptome assembly of four potential Pierce s Disease insect vectors from Arizona vineyards.</title>
        <authorList>
            <person name="Tassone E.E."/>
        </authorList>
    </citation>
    <scope>NUCLEOTIDE SEQUENCE</scope>
</reference>
<organism evidence="7">
    <name type="scientific">Graphocephala atropunctata</name>
    <dbReference type="NCBI Taxonomy" id="36148"/>
    <lineage>
        <taxon>Eukaryota</taxon>
        <taxon>Metazoa</taxon>
        <taxon>Ecdysozoa</taxon>
        <taxon>Arthropoda</taxon>
        <taxon>Hexapoda</taxon>
        <taxon>Insecta</taxon>
        <taxon>Pterygota</taxon>
        <taxon>Neoptera</taxon>
        <taxon>Paraneoptera</taxon>
        <taxon>Hemiptera</taxon>
        <taxon>Auchenorrhyncha</taxon>
        <taxon>Membracoidea</taxon>
        <taxon>Cicadellidae</taxon>
        <taxon>Cicadellinae</taxon>
        <taxon>Cicadellini</taxon>
        <taxon>Graphocephala</taxon>
    </lineage>
</organism>
<comment type="similarity">
    <text evidence="4">Belongs to the ZNF277 family.</text>
</comment>
<proteinExistence type="inferred from homology"/>
<dbReference type="GO" id="GO:0008270">
    <property type="term" value="F:zinc ion binding"/>
    <property type="evidence" value="ECO:0007669"/>
    <property type="project" value="UniProtKB-KW"/>
</dbReference>
<keyword evidence="3" id="KW-0862">Zinc</keyword>
<dbReference type="Pfam" id="PF12756">
    <property type="entry name" value="zf-C2H2_2"/>
    <property type="match status" value="2"/>
</dbReference>
<dbReference type="AlphaFoldDB" id="A0A1B6KQ18"/>
<dbReference type="SMART" id="SM00355">
    <property type="entry name" value="ZnF_C2H2"/>
    <property type="match status" value="3"/>
</dbReference>
<protein>
    <recommendedName>
        <fullName evidence="6">C2H2-type domain-containing protein</fullName>
    </recommendedName>
</protein>
<dbReference type="InterPro" id="IPR041661">
    <property type="entry name" value="ZN622/Rei1/Reh1_Znf-C2H2"/>
</dbReference>
<keyword evidence="1" id="KW-0479">Metal-binding</keyword>